<evidence type="ECO:0000313" key="6">
    <source>
        <dbReference type="EMBL" id="CAB4591130.1"/>
    </source>
</evidence>
<evidence type="ECO:0000259" key="5">
    <source>
        <dbReference type="PROSITE" id="PS51186"/>
    </source>
</evidence>
<dbReference type="EMBL" id="CAEZUN010000004">
    <property type="protein sequence ID" value="CAB4591130.1"/>
    <property type="molecule type" value="Genomic_DNA"/>
</dbReference>
<evidence type="ECO:0000256" key="3">
    <source>
        <dbReference type="ARBA" id="ARBA00022679"/>
    </source>
</evidence>
<protein>
    <submittedName>
        <fullName evidence="6">Unannotated protein</fullName>
    </submittedName>
</protein>
<evidence type="ECO:0000256" key="2">
    <source>
        <dbReference type="ARBA" id="ARBA00022490"/>
    </source>
</evidence>
<evidence type="ECO:0000313" key="7">
    <source>
        <dbReference type="EMBL" id="CAB4665445.1"/>
    </source>
</evidence>
<dbReference type="AlphaFoldDB" id="A0A6J6FRZ5"/>
<sequence length="187" mass="21676">MSILDRFIRTKTSDKIENADPPALVIAPMRRAHIRSIMPIEQQVYPRPWTAQVFVEELDQVRAGKRHYLVGTIANEIVGYGGLLYVEQDAHVTNIAVHPLWRSRGIATELLLDLAWEAHRRGCNAMTLEVRHTNMSAQKLYERFGFVPAGVRKKYYENRDDAIVMWCADVQQQEFSTRLQQIERSRI</sequence>
<keyword evidence="3" id="KW-0808">Transferase</keyword>
<dbReference type="CDD" id="cd04301">
    <property type="entry name" value="NAT_SF"/>
    <property type="match status" value="1"/>
</dbReference>
<accession>A0A6J6FRZ5</accession>
<evidence type="ECO:0000256" key="4">
    <source>
        <dbReference type="ARBA" id="ARBA00023315"/>
    </source>
</evidence>
<dbReference type="Pfam" id="PF00583">
    <property type="entry name" value="Acetyltransf_1"/>
    <property type="match status" value="1"/>
</dbReference>
<name>A0A6J6FRZ5_9ZZZZ</name>
<organism evidence="6">
    <name type="scientific">freshwater metagenome</name>
    <dbReference type="NCBI Taxonomy" id="449393"/>
    <lineage>
        <taxon>unclassified sequences</taxon>
        <taxon>metagenomes</taxon>
        <taxon>ecological metagenomes</taxon>
    </lineage>
</organism>
<dbReference type="PANTHER" id="PTHR43420">
    <property type="entry name" value="ACETYLTRANSFERASE"/>
    <property type="match status" value="1"/>
</dbReference>
<proteinExistence type="inferred from homology"/>
<dbReference type="EMBL" id="CAEZZK010000121">
    <property type="protein sequence ID" value="CAB4761579.1"/>
    <property type="molecule type" value="Genomic_DNA"/>
</dbReference>
<dbReference type="PANTHER" id="PTHR43420:SF44">
    <property type="entry name" value="ACETYLTRANSFERASE YPEA"/>
    <property type="match status" value="1"/>
</dbReference>
<gene>
    <name evidence="6" type="ORF">UFOPK1826_00065</name>
    <name evidence="7" type="ORF">UFOPK2292_00530</name>
    <name evidence="8" type="ORF">UFOPK2855_00693</name>
</gene>
<evidence type="ECO:0000313" key="8">
    <source>
        <dbReference type="EMBL" id="CAB4761579.1"/>
    </source>
</evidence>
<dbReference type="GO" id="GO:0008080">
    <property type="term" value="F:N-acetyltransferase activity"/>
    <property type="evidence" value="ECO:0007669"/>
    <property type="project" value="InterPro"/>
</dbReference>
<comment type="similarity">
    <text evidence="1">Belongs to the acetyltransferase family. RimI subfamily.</text>
</comment>
<evidence type="ECO:0000256" key="1">
    <source>
        <dbReference type="ARBA" id="ARBA00005395"/>
    </source>
</evidence>
<keyword evidence="4" id="KW-0012">Acyltransferase</keyword>
<feature type="domain" description="N-acetyltransferase" evidence="5">
    <location>
        <begin position="24"/>
        <end position="170"/>
    </location>
</feature>
<dbReference type="EMBL" id="CAEZWU010000059">
    <property type="protein sequence ID" value="CAB4665445.1"/>
    <property type="molecule type" value="Genomic_DNA"/>
</dbReference>
<dbReference type="SUPFAM" id="SSF55729">
    <property type="entry name" value="Acyl-CoA N-acyltransferases (Nat)"/>
    <property type="match status" value="1"/>
</dbReference>
<keyword evidence="2" id="KW-0963">Cytoplasm</keyword>
<dbReference type="Gene3D" id="3.40.630.30">
    <property type="match status" value="1"/>
</dbReference>
<dbReference type="PROSITE" id="PS51186">
    <property type="entry name" value="GNAT"/>
    <property type="match status" value="1"/>
</dbReference>
<dbReference type="InterPro" id="IPR016181">
    <property type="entry name" value="Acyl_CoA_acyltransferase"/>
</dbReference>
<dbReference type="InterPro" id="IPR000182">
    <property type="entry name" value="GNAT_dom"/>
</dbReference>
<reference evidence="6" key="1">
    <citation type="submission" date="2020-05" db="EMBL/GenBank/DDBJ databases">
        <authorList>
            <person name="Chiriac C."/>
            <person name="Salcher M."/>
            <person name="Ghai R."/>
            <person name="Kavagutti S V."/>
        </authorList>
    </citation>
    <scope>NUCLEOTIDE SEQUENCE</scope>
</reference>
<dbReference type="InterPro" id="IPR050680">
    <property type="entry name" value="YpeA/RimI_acetyltransf"/>
</dbReference>
<dbReference type="NCBIfam" id="TIGR01575">
    <property type="entry name" value="rimI"/>
    <property type="match status" value="1"/>
</dbReference>
<dbReference type="InterPro" id="IPR006464">
    <property type="entry name" value="AcTrfase_RimI/Ard1"/>
</dbReference>